<dbReference type="RefSeq" id="WP_111744742.1">
    <property type="nucleotide sequence ID" value="NZ_JBHSQY010000001.1"/>
</dbReference>
<keyword evidence="2 5" id="KW-0645">Protease</keyword>
<sequence length="199" mass="22455">MTVKKRTEGTQEIRTVNVKDLNTRAIVTEDGQVKNYVAEGYAAMFNSPTMINDWYEETIAPGAFTSSLTNDVRCLYNHDWSQVLGRTSSGTLQLREDDIGLYFEVTLPNTGTGRDLIEMLERKDINQCSFGFVIKQAQDDFSDPNVLRTLITEVELYEVSIVALPAYADTSVSLRSKDVAEVRAKKVKLLKKMEDLINE</sequence>
<dbReference type="GO" id="GO:0006508">
    <property type="term" value="P:proteolysis"/>
    <property type="evidence" value="ECO:0007669"/>
    <property type="project" value="UniProtKB-KW"/>
</dbReference>
<dbReference type="Pfam" id="PF04586">
    <property type="entry name" value="Peptidase_S78"/>
    <property type="match status" value="1"/>
</dbReference>
<evidence type="ECO:0000313" key="6">
    <source>
        <dbReference type="Proteomes" id="UP000249579"/>
    </source>
</evidence>
<dbReference type="InterPro" id="IPR054613">
    <property type="entry name" value="Peptidase_S78_dom"/>
</dbReference>
<protein>
    <submittedName>
        <fullName evidence="5">HK97 family phage prohead protease</fullName>
    </submittedName>
</protein>
<dbReference type="GO" id="GO:0008233">
    <property type="term" value="F:peptidase activity"/>
    <property type="evidence" value="ECO:0007669"/>
    <property type="project" value="UniProtKB-KW"/>
</dbReference>
<comment type="caution">
    <text evidence="5">The sequence shown here is derived from an EMBL/GenBank/DDBJ whole genome shotgun (WGS) entry which is preliminary data.</text>
</comment>
<accession>A0A328A6U8</accession>
<evidence type="ECO:0000256" key="2">
    <source>
        <dbReference type="ARBA" id="ARBA00022670"/>
    </source>
</evidence>
<gene>
    <name evidence="5" type="ORF">BHX94_01660</name>
</gene>
<dbReference type="InterPro" id="IPR006433">
    <property type="entry name" value="Prohead_protease"/>
</dbReference>
<dbReference type="OrthoDB" id="64791at2"/>
<keyword evidence="3" id="KW-0378">Hydrolase</keyword>
<organism evidence="5 6">
    <name type="scientific">Macrococcoides bohemicum</name>
    <dbReference type="NCBI Taxonomy" id="1903056"/>
    <lineage>
        <taxon>Bacteria</taxon>
        <taxon>Bacillati</taxon>
        <taxon>Bacillota</taxon>
        <taxon>Bacilli</taxon>
        <taxon>Bacillales</taxon>
        <taxon>Staphylococcaceae</taxon>
        <taxon>Macrococcoides</taxon>
    </lineage>
</organism>
<feature type="domain" description="Prohead serine protease" evidence="4">
    <location>
        <begin position="31"/>
        <end position="182"/>
    </location>
</feature>
<dbReference type="Proteomes" id="UP000249579">
    <property type="component" value="Unassembled WGS sequence"/>
</dbReference>
<keyword evidence="1" id="KW-1188">Viral release from host cell</keyword>
<proteinExistence type="predicted"/>
<evidence type="ECO:0000313" key="5">
    <source>
        <dbReference type="EMBL" id="RAK50195.1"/>
    </source>
</evidence>
<dbReference type="EMBL" id="PZJG01000001">
    <property type="protein sequence ID" value="RAK50195.1"/>
    <property type="molecule type" value="Genomic_DNA"/>
</dbReference>
<dbReference type="NCBIfam" id="TIGR01543">
    <property type="entry name" value="proheadase_HK97"/>
    <property type="match status" value="1"/>
</dbReference>
<evidence type="ECO:0000256" key="1">
    <source>
        <dbReference type="ARBA" id="ARBA00022612"/>
    </source>
</evidence>
<evidence type="ECO:0000259" key="4">
    <source>
        <dbReference type="Pfam" id="PF04586"/>
    </source>
</evidence>
<reference evidence="5 6" key="1">
    <citation type="journal article" date="2018" name="Front. Microbiol.">
        <title>Description and Comparative Genomics of Macrococcus caseolyticus subsp. hominis subsp. nov., Macrococcus goetzii sp. nov., Macrococcus epidermidis sp. nov., and Macrococcus bohemicus sp. nov., Novel Macrococci From Human Clinical Material With Virulence Potential and Suspected Uptake of Foreign DNA by Natural Transformation.</title>
        <authorList>
            <person name="Maslanova I."/>
            <person name="Wertheimer Z."/>
            <person name="Sedlacek I."/>
            <person name="Svec P."/>
            <person name="Indrakova A."/>
            <person name="Kovarovic V."/>
            <person name="Schumann P."/>
            <person name="Sproer C."/>
            <person name="Kralova S."/>
            <person name="Sedo O."/>
            <person name="Kristofova L."/>
            <person name="Vrbovska V."/>
            <person name="Fuzik T."/>
            <person name="Petras P."/>
            <person name="Zdrahal Z."/>
            <person name="Ruzickova V."/>
            <person name="Doskar J."/>
            <person name="Pantucek R."/>
        </authorList>
    </citation>
    <scope>NUCLEOTIDE SEQUENCE [LARGE SCALE GENOMIC DNA]</scope>
    <source>
        <strain evidence="5 6">03/115</strain>
    </source>
</reference>
<evidence type="ECO:0000256" key="3">
    <source>
        <dbReference type="ARBA" id="ARBA00022801"/>
    </source>
</evidence>
<name>A0A328A6U8_9STAP</name>
<dbReference type="AlphaFoldDB" id="A0A328A6U8"/>